<name>A0A3B0SD08_9ZZZZ</name>
<dbReference type="SUPFAM" id="SSF54427">
    <property type="entry name" value="NTF2-like"/>
    <property type="match status" value="1"/>
</dbReference>
<evidence type="ECO:0000259" key="1">
    <source>
        <dbReference type="Pfam" id="PF14534"/>
    </source>
</evidence>
<protein>
    <recommendedName>
        <fullName evidence="1">DUF4440 domain-containing protein</fullName>
    </recommendedName>
</protein>
<dbReference type="EMBL" id="UOEE01000155">
    <property type="protein sequence ID" value="VAV92905.1"/>
    <property type="molecule type" value="Genomic_DNA"/>
</dbReference>
<proteinExistence type="predicted"/>
<dbReference type="InterPro" id="IPR027843">
    <property type="entry name" value="DUF4440"/>
</dbReference>
<organism evidence="2">
    <name type="scientific">hydrothermal vent metagenome</name>
    <dbReference type="NCBI Taxonomy" id="652676"/>
    <lineage>
        <taxon>unclassified sequences</taxon>
        <taxon>metagenomes</taxon>
        <taxon>ecological metagenomes</taxon>
    </lineage>
</organism>
<accession>A0A3B0SD08</accession>
<evidence type="ECO:0000313" key="2">
    <source>
        <dbReference type="EMBL" id="VAV92905.1"/>
    </source>
</evidence>
<dbReference type="Gene3D" id="3.10.450.50">
    <property type="match status" value="1"/>
</dbReference>
<dbReference type="InterPro" id="IPR032710">
    <property type="entry name" value="NTF2-like_dom_sf"/>
</dbReference>
<feature type="domain" description="DUF4440" evidence="1">
    <location>
        <begin position="49"/>
        <end position="160"/>
    </location>
</feature>
<gene>
    <name evidence="2" type="ORF">MNBD_ALPHA06-1831</name>
</gene>
<reference evidence="2" key="1">
    <citation type="submission" date="2018-06" db="EMBL/GenBank/DDBJ databases">
        <authorList>
            <person name="Zhirakovskaya E."/>
        </authorList>
    </citation>
    <scope>NUCLEOTIDE SEQUENCE</scope>
</reference>
<dbReference type="Pfam" id="PF14534">
    <property type="entry name" value="DUF4440"/>
    <property type="match status" value="1"/>
</dbReference>
<dbReference type="AlphaFoldDB" id="A0A3B0SD08"/>
<sequence>MKTIFATSSLLAAALLLSPIALADPAKQDNHAPAQQSNLSQEQVNVVKALQGYSAGINAKDVAQMEKYLAVEGTDLTMFEGSGMNVGWADYRDHHLVPEFANPDLVFHKYEFENITPIVSGDWASATFSIDKALTYKGKDINKAGRGTAILKHVDGRWIITHLHTS</sequence>